<organism evidence="1 2">
    <name type="scientific">Funneliformis geosporum</name>
    <dbReference type="NCBI Taxonomy" id="1117311"/>
    <lineage>
        <taxon>Eukaryota</taxon>
        <taxon>Fungi</taxon>
        <taxon>Fungi incertae sedis</taxon>
        <taxon>Mucoromycota</taxon>
        <taxon>Glomeromycotina</taxon>
        <taxon>Glomeromycetes</taxon>
        <taxon>Glomerales</taxon>
        <taxon>Glomeraceae</taxon>
        <taxon>Funneliformis</taxon>
    </lineage>
</organism>
<accession>A0A9W4X501</accession>
<keyword evidence="2" id="KW-1185">Reference proteome</keyword>
<name>A0A9W4X501_9GLOM</name>
<protein>
    <submittedName>
        <fullName evidence="1">17253_t:CDS:1</fullName>
    </submittedName>
</protein>
<feature type="non-terminal residue" evidence="1">
    <location>
        <position position="41"/>
    </location>
</feature>
<reference evidence="1" key="1">
    <citation type="submission" date="2022-08" db="EMBL/GenBank/DDBJ databases">
        <authorList>
            <person name="Kallberg Y."/>
            <person name="Tangrot J."/>
            <person name="Rosling A."/>
        </authorList>
    </citation>
    <scope>NUCLEOTIDE SEQUENCE</scope>
    <source>
        <strain evidence="1">Wild A</strain>
    </source>
</reference>
<proteinExistence type="predicted"/>
<dbReference type="Proteomes" id="UP001153678">
    <property type="component" value="Unassembled WGS sequence"/>
</dbReference>
<dbReference type="EMBL" id="CAMKVN010012445">
    <property type="protein sequence ID" value="CAI2195438.1"/>
    <property type="molecule type" value="Genomic_DNA"/>
</dbReference>
<gene>
    <name evidence="1" type="ORF">FWILDA_LOCUS17076</name>
</gene>
<comment type="caution">
    <text evidence="1">The sequence shown here is derived from an EMBL/GenBank/DDBJ whole genome shotgun (WGS) entry which is preliminary data.</text>
</comment>
<dbReference type="AlphaFoldDB" id="A0A9W4X501"/>
<evidence type="ECO:0000313" key="2">
    <source>
        <dbReference type="Proteomes" id="UP001153678"/>
    </source>
</evidence>
<sequence>HTKLLNSSTIETGTELLQVVFEIPPVIMGHSGTWSRTLLEI</sequence>
<evidence type="ECO:0000313" key="1">
    <source>
        <dbReference type="EMBL" id="CAI2195438.1"/>
    </source>
</evidence>